<dbReference type="EMBL" id="KV878210">
    <property type="protein sequence ID" value="OJJ39002.1"/>
    <property type="molecule type" value="Genomic_DNA"/>
</dbReference>
<feature type="compositionally biased region" description="Low complexity" evidence="1">
    <location>
        <begin position="126"/>
        <end position="136"/>
    </location>
</feature>
<feature type="region of interest" description="Disordered" evidence="1">
    <location>
        <begin position="432"/>
        <end position="470"/>
    </location>
</feature>
<feature type="region of interest" description="Disordered" evidence="1">
    <location>
        <begin position="1"/>
        <end position="224"/>
    </location>
</feature>
<protein>
    <recommendedName>
        <fullName evidence="4">LPXTG-motif cell wall anchor domain protein</fullName>
    </recommendedName>
</protein>
<feature type="compositionally biased region" description="Basic and acidic residues" evidence="1">
    <location>
        <begin position="200"/>
        <end position="224"/>
    </location>
</feature>
<feature type="compositionally biased region" description="Polar residues" evidence="1">
    <location>
        <begin position="369"/>
        <end position="383"/>
    </location>
</feature>
<feature type="compositionally biased region" description="Polar residues" evidence="1">
    <location>
        <begin position="690"/>
        <end position="702"/>
    </location>
</feature>
<feature type="compositionally biased region" description="Low complexity" evidence="1">
    <location>
        <begin position="450"/>
        <end position="463"/>
    </location>
</feature>
<feature type="compositionally biased region" description="Polar residues" evidence="1">
    <location>
        <begin position="434"/>
        <end position="444"/>
    </location>
</feature>
<sequence>MAVSAADDPRDTLGPSSAALPAPRAVTTITTSSTTNNDAADSSHYPPTSSHPRRPYPIHTALPQSRFSFEYQVPHRDRSSTSHRSSALQSPYSVGPDPTPTPQRSFLYDGPRRSVPNFSLSNIGNPSSSAAASFAQPSPPLSATERHSSFALPLDADSSLDALSPNASKRRKHLSQQTLRVNAKQRMPASTLTYGQGRANGDRAVHRVDNRASEDLTGRTDDTTRSKNEDVFLNIARSDSGRRDSFSRSELRRSRFGLSGQSLRSPTSRVHDPTPSPDQPRFNNPDTPLHSSNDYPSTLPYGSVTRTHSLSAHPLDDHSRRHSNIGPSSRSTIGLPRSRLGRTSPEASPESSIERRASLQDPRLYRHSGLSTIRSNRQPSGSEATERPRIDTDKARQDGTESTLSTNAPSTVWDELEDLKSRIRKLELTGKLPPSSQAAISSVSGERPRTATTTVTTLSSSPKTSRKASAPYQEPDTAAALSQVHPLLQSALVKSKSALKNDVYKALESTVTDALALSTLLGSGNSPSHGSSVVNGFGQSDRQSRRKADSVCRGLTELCLALSDNQQPSSVDDHAGAPQQNGSHEEPPVPTLPLQRAATFEPESISRRQSTTRVTSRLESRRASLANLNVTNNEPPPPLPDTKPTQTQTQTQPPAKATPRRLSRLSSLRTRKTMDDENAEDENPHKRTISRSMTIGTPTVSNRVPPRQRASHGYTGSRSVLNSQQDQNESFTTPSQPPPPEQQVPRTPTLSQSNIPLRRTFMSPVTPATTRSNIQAGSRRYGFGSSYAPSNADRATESNGDVAPPPSQSQTRIIAPSQKIAASYTPIPQNRARANSLGVRRFGLRQRPMTSAGSAVNALDDSID</sequence>
<feature type="compositionally biased region" description="Low complexity" evidence="1">
    <location>
        <begin position="149"/>
        <end position="167"/>
    </location>
</feature>
<feature type="compositionally biased region" description="Polar residues" evidence="1">
    <location>
        <begin position="523"/>
        <end position="541"/>
    </location>
</feature>
<organism evidence="2 3">
    <name type="scientific">Aspergillus wentii DTO 134E9</name>
    <dbReference type="NCBI Taxonomy" id="1073089"/>
    <lineage>
        <taxon>Eukaryota</taxon>
        <taxon>Fungi</taxon>
        <taxon>Dikarya</taxon>
        <taxon>Ascomycota</taxon>
        <taxon>Pezizomycotina</taxon>
        <taxon>Eurotiomycetes</taxon>
        <taxon>Eurotiomycetidae</taxon>
        <taxon>Eurotiales</taxon>
        <taxon>Aspergillaceae</taxon>
        <taxon>Aspergillus</taxon>
        <taxon>Aspergillus subgen. Cremei</taxon>
    </lineage>
</organism>
<feature type="compositionally biased region" description="Polar residues" evidence="1">
    <location>
        <begin position="766"/>
        <end position="776"/>
    </location>
</feature>
<feature type="compositionally biased region" description="Polar residues" evidence="1">
    <location>
        <begin position="281"/>
        <end position="296"/>
    </location>
</feature>
<feature type="compositionally biased region" description="Basic and acidic residues" evidence="1">
    <location>
        <begin position="240"/>
        <end position="253"/>
    </location>
</feature>
<feature type="compositionally biased region" description="Low complexity" evidence="1">
    <location>
        <begin position="27"/>
        <end position="43"/>
    </location>
</feature>
<feature type="region of interest" description="Disordered" evidence="1">
    <location>
        <begin position="240"/>
        <end position="410"/>
    </location>
</feature>
<gene>
    <name evidence="2" type="ORF">ASPWEDRAFT_105973</name>
</gene>
<dbReference type="Proteomes" id="UP000184383">
    <property type="component" value="Unassembled WGS sequence"/>
</dbReference>
<name>A0A1L9RVQ6_ASPWE</name>
<evidence type="ECO:0000313" key="2">
    <source>
        <dbReference type="EMBL" id="OJJ39002.1"/>
    </source>
</evidence>
<feature type="compositionally biased region" description="Polar residues" evidence="1">
    <location>
        <begin position="116"/>
        <end position="125"/>
    </location>
</feature>
<feature type="compositionally biased region" description="Polar residues" evidence="1">
    <location>
        <begin position="400"/>
        <end position="410"/>
    </location>
</feature>
<reference evidence="3" key="1">
    <citation type="journal article" date="2017" name="Genome Biol.">
        <title>Comparative genomics reveals high biological diversity and specific adaptations in the industrially and medically important fungal genus Aspergillus.</title>
        <authorList>
            <person name="de Vries R.P."/>
            <person name="Riley R."/>
            <person name="Wiebenga A."/>
            <person name="Aguilar-Osorio G."/>
            <person name="Amillis S."/>
            <person name="Uchima C.A."/>
            <person name="Anderluh G."/>
            <person name="Asadollahi M."/>
            <person name="Askin M."/>
            <person name="Barry K."/>
            <person name="Battaglia E."/>
            <person name="Bayram O."/>
            <person name="Benocci T."/>
            <person name="Braus-Stromeyer S.A."/>
            <person name="Caldana C."/>
            <person name="Canovas D."/>
            <person name="Cerqueira G.C."/>
            <person name="Chen F."/>
            <person name="Chen W."/>
            <person name="Choi C."/>
            <person name="Clum A."/>
            <person name="Dos Santos R.A."/>
            <person name="Damasio A.R."/>
            <person name="Diallinas G."/>
            <person name="Emri T."/>
            <person name="Fekete E."/>
            <person name="Flipphi M."/>
            <person name="Freyberg S."/>
            <person name="Gallo A."/>
            <person name="Gournas C."/>
            <person name="Habgood R."/>
            <person name="Hainaut M."/>
            <person name="Harispe M.L."/>
            <person name="Henrissat B."/>
            <person name="Hilden K.S."/>
            <person name="Hope R."/>
            <person name="Hossain A."/>
            <person name="Karabika E."/>
            <person name="Karaffa L."/>
            <person name="Karanyi Z."/>
            <person name="Krasevec N."/>
            <person name="Kuo A."/>
            <person name="Kusch H."/>
            <person name="LaButti K."/>
            <person name="Lagendijk E.L."/>
            <person name="Lapidus A."/>
            <person name="Levasseur A."/>
            <person name="Lindquist E."/>
            <person name="Lipzen A."/>
            <person name="Logrieco A.F."/>
            <person name="MacCabe A."/>
            <person name="Maekelae M.R."/>
            <person name="Malavazi I."/>
            <person name="Melin P."/>
            <person name="Meyer V."/>
            <person name="Mielnichuk N."/>
            <person name="Miskei M."/>
            <person name="Molnar A.P."/>
            <person name="Mule G."/>
            <person name="Ngan C.Y."/>
            <person name="Orejas M."/>
            <person name="Orosz E."/>
            <person name="Ouedraogo J.P."/>
            <person name="Overkamp K.M."/>
            <person name="Park H.-S."/>
            <person name="Perrone G."/>
            <person name="Piumi F."/>
            <person name="Punt P.J."/>
            <person name="Ram A.F."/>
            <person name="Ramon A."/>
            <person name="Rauscher S."/>
            <person name="Record E."/>
            <person name="Riano-Pachon D.M."/>
            <person name="Robert V."/>
            <person name="Roehrig J."/>
            <person name="Ruller R."/>
            <person name="Salamov A."/>
            <person name="Salih N.S."/>
            <person name="Samson R.A."/>
            <person name="Sandor E."/>
            <person name="Sanguinetti M."/>
            <person name="Schuetze T."/>
            <person name="Sepcic K."/>
            <person name="Shelest E."/>
            <person name="Sherlock G."/>
            <person name="Sophianopoulou V."/>
            <person name="Squina F.M."/>
            <person name="Sun H."/>
            <person name="Susca A."/>
            <person name="Todd R.B."/>
            <person name="Tsang A."/>
            <person name="Unkles S.E."/>
            <person name="van de Wiele N."/>
            <person name="van Rossen-Uffink D."/>
            <person name="Oliveira J.V."/>
            <person name="Vesth T.C."/>
            <person name="Visser J."/>
            <person name="Yu J.-H."/>
            <person name="Zhou M."/>
            <person name="Andersen M.R."/>
            <person name="Archer D.B."/>
            <person name="Baker S.E."/>
            <person name="Benoit I."/>
            <person name="Brakhage A.A."/>
            <person name="Braus G.H."/>
            <person name="Fischer R."/>
            <person name="Frisvad J.C."/>
            <person name="Goldman G.H."/>
            <person name="Houbraken J."/>
            <person name="Oakley B."/>
            <person name="Pocsi I."/>
            <person name="Scazzocchio C."/>
            <person name="Seiboth B."/>
            <person name="vanKuyk P.A."/>
            <person name="Wortman J."/>
            <person name="Dyer P.S."/>
            <person name="Grigoriev I.V."/>
        </authorList>
    </citation>
    <scope>NUCLEOTIDE SEQUENCE [LARGE SCALE GENOMIC DNA]</scope>
    <source>
        <strain evidence="3">DTO 134E9</strain>
    </source>
</reference>
<feature type="compositionally biased region" description="Low complexity" evidence="1">
    <location>
        <begin position="642"/>
        <end position="657"/>
    </location>
</feature>
<dbReference type="OrthoDB" id="5369729at2759"/>
<evidence type="ECO:0000313" key="3">
    <source>
        <dbReference type="Proteomes" id="UP000184383"/>
    </source>
</evidence>
<feature type="compositionally biased region" description="Polar residues" evidence="1">
    <location>
        <begin position="714"/>
        <end position="731"/>
    </location>
</feature>
<feature type="region of interest" description="Disordered" evidence="1">
    <location>
        <begin position="565"/>
        <end position="811"/>
    </location>
</feature>
<evidence type="ECO:0000256" key="1">
    <source>
        <dbReference type="SAM" id="MobiDB-lite"/>
    </source>
</evidence>
<evidence type="ECO:0008006" key="4">
    <source>
        <dbReference type="Google" id="ProtNLM"/>
    </source>
</evidence>
<feature type="region of interest" description="Disordered" evidence="1">
    <location>
        <begin position="523"/>
        <end position="549"/>
    </location>
</feature>
<dbReference type="VEuPathDB" id="FungiDB:ASPWEDRAFT_105973"/>
<feature type="compositionally biased region" description="Basic and acidic residues" evidence="1">
    <location>
        <begin position="384"/>
        <end position="399"/>
    </location>
</feature>
<proteinExistence type="predicted"/>
<keyword evidence="3" id="KW-1185">Reference proteome</keyword>
<dbReference type="GeneID" id="63743622"/>
<accession>A0A1L9RVQ6</accession>
<dbReference type="AlphaFoldDB" id="A0A1L9RVQ6"/>
<dbReference type="RefSeq" id="XP_040692678.1">
    <property type="nucleotide sequence ID" value="XM_040827774.1"/>
</dbReference>